<name>A6JVF4_RAT</name>
<organism evidence="2 3">
    <name type="scientific">Rattus norvegicus</name>
    <name type="common">Rat</name>
    <dbReference type="NCBI Taxonomy" id="10116"/>
    <lineage>
        <taxon>Eukaryota</taxon>
        <taxon>Metazoa</taxon>
        <taxon>Chordata</taxon>
        <taxon>Craniata</taxon>
        <taxon>Vertebrata</taxon>
        <taxon>Euteleostomi</taxon>
        <taxon>Mammalia</taxon>
        <taxon>Eutheria</taxon>
        <taxon>Euarchontoglires</taxon>
        <taxon>Glires</taxon>
        <taxon>Rodentia</taxon>
        <taxon>Myomorpha</taxon>
        <taxon>Muroidea</taxon>
        <taxon>Muridae</taxon>
        <taxon>Murinae</taxon>
        <taxon>Rattus</taxon>
    </lineage>
</organism>
<sequence>MSRSDPVVCQPQSSSDTYAPLPSSEGTRPPLPCSRTELYFCFHLKELNSKSLVLKKQLGMKIHKNNPKR</sequence>
<keyword evidence="2" id="KW-0418">Kinase</keyword>
<evidence type="ECO:0000256" key="1">
    <source>
        <dbReference type="SAM" id="MobiDB-lite"/>
    </source>
</evidence>
<evidence type="ECO:0000313" key="2">
    <source>
        <dbReference type="EMBL" id="EDM14900.1"/>
    </source>
</evidence>
<feature type="region of interest" description="Disordered" evidence="1">
    <location>
        <begin position="1"/>
        <end position="31"/>
    </location>
</feature>
<dbReference type="AlphaFoldDB" id="A6JVF4"/>
<evidence type="ECO:0000313" key="3">
    <source>
        <dbReference type="Proteomes" id="UP000234681"/>
    </source>
</evidence>
<protein>
    <submittedName>
        <fullName evidence="2">Double cortin and calcium/calmodulin-dependent protein kinase-like 1, isoform CRA_d</fullName>
    </submittedName>
</protein>
<dbReference type="EMBL" id="CH474003">
    <property type="protein sequence ID" value="EDM14900.1"/>
    <property type="molecule type" value="Genomic_DNA"/>
</dbReference>
<gene>
    <name evidence="2" type="primary">Dcamkl1</name>
    <name evidence="2" type="ORF">rCG_50092</name>
</gene>
<keyword evidence="2" id="KW-0808">Transferase</keyword>
<dbReference type="GO" id="GO:0016301">
    <property type="term" value="F:kinase activity"/>
    <property type="evidence" value="ECO:0007669"/>
    <property type="project" value="UniProtKB-KW"/>
</dbReference>
<reference evidence="2 3" key="1">
    <citation type="submission" date="2005-09" db="EMBL/GenBank/DDBJ databases">
        <authorList>
            <person name="Mural R.J."/>
            <person name="Li P.W."/>
            <person name="Adams M.D."/>
            <person name="Amanatides P.G."/>
            <person name="Baden-Tillson H."/>
            <person name="Barnstead M."/>
            <person name="Chin S.H."/>
            <person name="Dew I."/>
            <person name="Evans C.A."/>
            <person name="Ferriera S."/>
            <person name="Flanigan M."/>
            <person name="Fosler C."/>
            <person name="Glodek A."/>
            <person name="Gu Z."/>
            <person name="Holt R.A."/>
            <person name="Jennings D."/>
            <person name="Kraft C.L."/>
            <person name="Lu F."/>
            <person name="Nguyen T."/>
            <person name="Nusskern D.R."/>
            <person name="Pfannkoch C.M."/>
            <person name="Sitter C."/>
            <person name="Sutton G.G."/>
            <person name="Venter J.C."/>
            <person name="Wang Z."/>
            <person name="Woodage T."/>
            <person name="Zheng X.H."/>
            <person name="Zhong F."/>
        </authorList>
    </citation>
    <scope>NUCLEOTIDE SEQUENCE [LARGE SCALE GENOMIC DNA]</scope>
    <source>
        <strain>BN</strain>
        <strain evidence="3">Sprague-Dawley</strain>
    </source>
</reference>
<accession>A6JVF4</accession>
<proteinExistence type="predicted"/>
<dbReference type="Proteomes" id="UP000234681">
    <property type="component" value="Chromosome 2"/>
</dbReference>